<evidence type="ECO:0000256" key="15">
    <source>
        <dbReference type="ARBA" id="ARBA00030592"/>
    </source>
</evidence>
<dbReference type="PATRIC" id="fig|908809.3.peg.1044"/>
<evidence type="ECO:0000256" key="10">
    <source>
        <dbReference type="ARBA" id="ARBA00022723"/>
    </source>
</evidence>
<dbReference type="Pfam" id="PF08245">
    <property type="entry name" value="Mur_ligase_M"/>
    <property type="match status" value="1"/>
</dbReference>
<dbReference type="PIRSF" id="PIRSF001563">
    <property type="entry name" value="Folylpolyglu_synth"/>
    <property type="match status" value="1"/>
</dbReference>
<comment type="catalytic activity">
    <reaction evidence="17">
        <text>7,8-dihydropteroate + L-glutamate + ATP = 7,8-dihydrofolate + ADP + phosphate + H(+)</text>
        <dbReference type="Rhea" id="RHEA:23584"/>
        <dbReference type="ChEBI" id="CHEBI:15378"/>
        <dbReference type="ChEBI" id="CHEBI:17839"/>
        <dbReference type="ChEBI" id="CHEBI:29985"/>
        <dbReference type="ChEBI" id="CHEBI:30616"/>
        <dbReference type="ChEBI" id="CHEBI:43474"/>
        <dbReference type="ChEBI" id="CHEBI:57451"/>
        <dbReference type="ChEBI" id="CHEBI:456216"/>
        <dbReference type="EC" id="6.3.2.12"/>
    </reaction>
</comment>
<evidence type="ECO:0000259" key="19">
    <source>
        <dbReference type="Pfam" id="PF02875"/>
    </source>
</evidence>
<dbReference type="NCBIfam" id="TIGR01499">
    <property type="entry name" value="folC"/>
    <property type="match status" value="1"/>
</dbReference>
<feature type="domain" description="Mur ligase central" evidence="20">
    <location>
        <begin position="44"/>
        <end position="267"/>
    </location>
</feature>
<dbReference type="PROSITE" id="PS01011">
    <property type="entry name" value="FOLYLPOLYGLU_SYNT_1"/>
    <property type="match status" value="1"/>
</dbReference>
<evidence type="ECO:0000256" key="8">
    <source>
        <dbReference type="ARBA" id="ARBA00019357"/>
    </source>
</evidence>
<protein>
    <recommendedName>
        <fullName evidence="8">Dihydrofolate synthase/folylpolyglutamate synthase</fullName>
        <ecNumber evidence="6">6.3.2.12</ecNumber>
        <ecNumber evidence="7">6.3.2.17</ecNumber>
    </recommendedName>
    <alternativeName>
        <fullName evidence="15">Tetrahydrofolylpolyglutamate synthase</fullName>
    </alternativeName>
</protein>
<dbReference type="GO" id="GO:0005524">
    <property type="term" value="F:ATP binding"/>
    <property type="evidence" value="ECO:0007669"/>
    <property type="project" value="UniProtKB-KW"/>
</dbReference>
<evidence type="ECO:0000256" key="7">
    <source>
        <dbReference type="ARBA" id="ARBA00013025"/>
    </source>
</evidence>
<reference evidence="21 22" key="1">
    <citation type="submission" date="2015-09" db="EMBL/GenBank/DDBJ databases">
        <title>Draft genome sequence of a Caloramator mitchellensis, a moderate thermophile from the Great Artesian Basin of Australia.</title>
        <authorList>
            <person name="Patel B.K."/>
        </authorList>
    </citation>
    <scope>NUCLEOTIDE SEQUENCE [LARGE SCALE GENOMIC DNA]</scope>
    <source>
        <strain evidence="21 22">VF08</strain>
    </source>
</reference>
<evidence type="ECO:0000256" key="11">
    <source>
        <dbReference type="ARBA" id="ARBA00022741"/>
    </source>
</evidence>
<dbReference type="InterPro" id="IPR036565">
    <property type="entry name" value="Mur-like_cat_sf"/>
</dbReference>
<dbReference type="InterPro" id="IPR004101">
    <property type="entry name" value="Mur_ligase_C"/>
</dbReference>
<evidence type="ECO:0000256" key="9">
    <source>
        <dbReference type="ARBA" id="ARBA00022598"/>
    </source>
</evidence>
<evidence type="ECO:0000313" key="21">
    <source>
        <dbReference type="EMBL" id="KRQ87234.1"/>
    </source>
</evidence>
<evidence type="ECO:0000256" key="13">
    <source>
        <dbReference type="ARBA" id="ARBA00022842"/>
    </source>
</evidence>
<proteinExistence type="inferred from homology"/>
<evidence type="ECO:0000256" key="4">
    <source>
        <dbReference type="ARBA" id="ARBA00008276"/>
    </source>
</evidence>
<dbReference type="Proteomes" id="UP000052015">
    <property type="component" value="Unassembled WGS sequence"/>
</dbReference>
<comment type="similarity">
    <text evidence="4 18">Belongs to the folylpolyglutamate synthase family.</text>
</comment>
<keyword evidence="11 18" id="KW-0547">Nucleotide-binding</keyword>
<dbReference type="FunFam" id="3.40.1190.10:FF:000004">
    <property type="entry name" value="Dihydrofolate synthase/folylpolyglutamate synthase"/>
    <property type="match status" value="1"/>
</dbReference>
<evidence type="ECO:0000256" key="5">
    <source>
        <dbReference type="ARBA" id="ARBA00011245"/>
    </source>
</evidence>
<comment type="caution">
    <text evidence="21">The sequence shown here is derived from an EMBL/GenBank/DDBJ whole genome shotgun (WGS) entry which is preliminary data.</text>
</comment>
<dbReference type="GO" id="GO:0005737">
    <property type="term" value="C:cytoplasm"/>
    <property type="evidence" value="ECO:0007669"/>
    <property type="project" value="TreeGrafter"/>
</dbReference>
<dbReference type="PROSITE" id="PS01012">
    <property type="entry name" value="FOLYLPOLYGLU_SYNT_2"/>
    <property type="match status" value="1"/>
</dbReference>
<dbReference type="RefSeq" id="WP_057977809.1">
    <property type="nucleotide sequence ID" value="NZ_LKHP01000004.1"/>
</dbReference>
<evidence type="ECO:0000256" key="6">
    <source>
        <dbReference type="ARBA" id="ARBA00013023"/>
    </source>
</evidence>
<dbReference type="SUPFAM" id="SSF53244">
    <property type="entry name" value="MurD-like peptide ligases, peptide-binding domain"/>
    <property type="match status" value="1"/>
</dbReference>
<dbReference type="EC" id="6.3.2.12" evidence="6"/>
<dbReference type="Pfam" id="PF02875">
    <property type="entry name" value="Mur_ligase_C"/>
    <property type="match status" value="1"/>
</dbReference>
<comment type="pathway">
    <text evidence="2">Cofactor biosynthesis; tetrahydrofolate biosynthesis; 7,8-dihydrofolate from 2-amino-4-hydroxy-6-hydroxymethyl-7,8-dihydropteridine diphosphate and 4-aminobenzoate: step 2/2.</text>
</comment>
<evidence type="ECO:0000256" key="12">
    <source>
        <dbReference type="ARBA" id="ARBA00022840"/>
    </source>
</evidence>
<gene>
    <name evidence="21" type="primary">fgs</name>
    <name evidence="21" type="ORF">ABG79_01037</name>
</gene>
<comment type="subunit">
    <text evidence="5">Monomer.</text>
</comment>
<dbReference type="EMBL" id="LKHP01000004">
    <property type="protein sequence ID" value="KRQ87234.1"/>
    <property type="molecule type" value="Genomic_DNA"/>
</dbReference>
<dbReference type="GO" id="GO:0004326">
    <property type="term" value="F:tetrahydrofolylpolyglutamate synthase activity"/>
    <property type="evidence" value="ECO:0007669"/>
    <property type="project" value="UniProtKB-EC"/>
</dbReference>
<dbReference type="PROSITE" id="PS51274">
    <property type="entry name" value="GATASE_COBBQ"/>
    <property type="match status" value="1"/>
</dbReference>
<dbReference type="InterPro" id="IPR036615">
    <property type="entry name" value="Mur_ligase_C_dom_sf"/>
</dbReference>
<keyword evidence="9 18" id="KW-0436">Ligase</keyword>
<evidence type="ECO:0000256" key="1">
    <source>
        <dbReference type="ARBA" id="ARBA00001946"/>
    </source>
</evidence>
<evidence type="ECO:0000259" key="20">
    <source>
        <dbReference type="Pfam" id="PF08245"/>
    </source>
</evidence>
<evidence type="ECO:0000313" key="22">
    <source>
        <dbReference type="Proteomes" id="UP000052015"/>
    </source>
</evidence>
<dbReference type="PANTHER" id="PTHR11136">
    <property type="entry name" value="FOLYLPOLYGLUTAMATE SYNTHASE-RELATED"/>
    <property type="match status" value="1"/>
</dbReference>
<comment type="catalytic activity">
    <reaction evidence="16">
        <text>(6S)-5,6,7,8-tetrahydrofolyl-(gamma-L-Glu)(n) + L-glutamate + ATP = (6S)-5,6,7,8-tetrahydrofolyl-(gamma-L-Glu)(n+1) + ADP + phosphate + H(+)</text>
        <dbReference type="Rhea" id="RHEA:10580"/>
        <dbReference type="Rhea" id="RHEA-COMP:14738"/>
        <dbReference type="Rhea" id="RHEA-COMP:14740"/>
        <dbReference type="ChEBI" id="CHEBI:15378"/>
        <dbReference type="ChEBI" id="CHEBI:29985"/>
        <dbReference type="ChEBI" id="CHEBI:30616"/>
        <dbReference type="ChEBI" id="CHEBI:43474"/>
        <dbReference type="ChEBI" id="CHEBI:141005"/>
        <dbReference type="ChEBI" id="CHEBI:456216"/>
        <dbReference type="EC" id="6.3.2.17"/>
    </reaction>
</comment>
<keyword evidence="10" id="KW-0479">Metal-binding</keyword>
<keyword evidence="22" id="KW-1185">Reference proteome</keyword>
<comment type="pathway">
    <text evidence="3">Cofactor biosynthesis; tetrahydrofolylpolyglutamate biosynthesis.</text>
</comment>
<keyword evidence="14" id="KW-0289">Folate biosynthesis</keyword>
<dbReference type="GO" id="GO:0046872">
    <property type="term" value="F:metal ion binding"/>
    <property type="evidence" value="ECO:0007669"/>
    <property type="project" value="UniProtKB-KW"/>
</dbReference>
<dbReference type="OrthoDB" id="9809356at2"/>
<evidence type="ECO:0000256" key="3">
    <source>
        <dbReference type="ARBA" id="ARBA00005150"/>
    </source>
</evidence>
<evidence type="ECO:0000256" key="14">
    <source>
        <dbReference type="ARBA" id="ARBA00022909"/>
    </source>
</evidence>
<dbReference type="InterPro" id="IPR001645">
    <property type="entry name" value="Folylpolyglutamate_synth"/>
</dbReference>
<evidence type="ECO:0000256" key="2">
    <source>
        <dbReference type="ARBA" id="ARBA00004799"/>
    </source>
</evidence>
<dbReference type="STRING" id="908809.ABG79_01037"/>
<dbReference type="Gene3D" id="3.90.190.20">
    <property type="entry name" value="Mur ligase, C-terminal domain"/>
    <property type="match status" value="1"/>
</dbReference>
<accession>A0A0R3K2T5</accession>
<comment type="cofactor">
    <cofactor evidence="1">
        <name>Mg(2+)</name>
        <dbReference type="ChEBI" id="CHEBI:18420"/>
    </cofactor>
</comment>
<organism evidence="21 22">
    <name type="scientific">Caloramator mitchellensis</name>
    <dbReference type="NCBI Taxonomy" id="908809"/>
    <lineage>
        <taxon>Bacteria</taxon>
        <taxon>Bacillati</taxon>
        <taxon>Bacillota</taxon>
        <taxon>Clostridia</taxon>
        <taxon>Eubacteriales</taxon>
        <taxon>Clostridiaceae</taxon>
        <taxon>Caloramator</taxon>
    </lineage>
</organism>
<dbReference type="SUPFAM" id="SSF53623">
    <property type="entry name" value="MurD-like peptide ligases, catalytic domain"/>
    <property type="match status" value="1"/>
</dbReference>
<evidence type="ECO:0000256" key="16">
    <source>
        <dbReference type="ARBA" id="ARBA00047493"/>
    </source>
</evidence>
<keyword evidence="13" id="KW-0460">Magnesium</keyword>
<dbReference type="PANTHER" id="PTHR11136:SF0">
    <property type="entry name" value="DIHYDROFOLATE SYNTHETASE-RELATED"/>
    <property type="match status" value="1"/>
</dbReference>
<dbReference type="GO" id="GO:0046656">
    <property type="term" value="P:folic acid biosynthetic process"/>
    <property type="evidence" value="ECO:0007669"/>
    <property type="project" value="UniProtKB-KW"/>
</dbReference>
<sequence length="430" mass="48637">MKYDEAINYIENVGKFGMNLGLERIRRLCELMGNPQDNLKFIHIAGTNGKGSTSAFVSSILEEEGYKVGVYTSPYIERFTERIRINKDEISEVDVVKYIELIIPLIERIVKEGFENPTEFEIITALAFKYFYDKKVDFVVLEVGLGGRYDATNVVNPLVSVITTISYDHMNVLGDTLDKIAYEKAGIIKPNKPLVLYPQMEEARDVIINVANQNNSKIYFVESLIPKINQNSVDGIKFNISGYKEYKNLHINLLGEHQVYNSLTSIMTIEALRDLGINISNKSIYEGLKNAKWPGRFEILNKNPYIVLDGGHNIQGIESLVKSVKHYFEGSKVKIVVGMLKDKEYIKMIEMLFKASDEFITVTPDSPRALKSYELRDIIISYGKNAIAAKDVEEAVKMGLDLVKGNDVLLFCGSLYMIGHARSILKKVLN</sequence>
<dbReference type="AlphaFoldDB" id="A0A0R3K2T5"/>
<dbReference type="InterPro" id="IPR018109">
    <property type="entry name" value="Folylpolyglutamate_synth_CS"/>
</dbReference>
<evidence type="ECO:0000256" key="18">
    <source>
        <dbReference type="PIRNR" id="PIRNR001563"/>
    </source>
</evidence>
<dbReference type="EC" id="6.3.2.17" evidence="7"/>
<name>A0A0R3K2T5_CALMK</name>
<dbReference type="Gene3D" id="3.40.1190.10">
    <property type="entry name" value="Mur-like, catalytic domain"/>
    <property type="match status" value="1"/>
</dbReference>
<evidence type="ECO:0000256" key="17">
    <source>
        <dbReference type="ARBA" id="ARBA00049161"/>
    </source>
</evidence>
<dbReference type="GO" id="GO:0008841">
    <property type="term" value="F:dihydrofolate synthase activity"/>
    <property type="evidence" value="ECO:0007669"/>
    <property type="project" value="UniProtKB-EC"/>
</dbReference>
<feature type="domain" description="Mur ligase C-terminal" evidence="19">
    <location>
        <begin position="295"/>
        <end position="414"/>
    </location>
</feature>
<keyword evidence="12 18" id="KW-0067">ATP-binding</keyword>
<dbReference type="InterPro" id="IPR013221">
    <property type="entry name" value="Mur_ligase_cen"/>
</dbReference>